<feature type="domain" description="HTH cro/C1-type" evidence="1">
    <location>
        <begin position="14"/>
        <end position="86"/>
    </location>
</feature>
<accession>A0ABW1G8V9</accession>
<evidence type="ECO:0000313" key="2">
    <source>
        <dbReference type="EMBL" id="MFC5909992.1"/>
    </source>
</evidence>
<dbReference type="Gene3D" id="1.10.260.40">
    <property type="entry name" value="lambda repressor-like DNA-binding domains"/>
    <property type="match status" value="1"/>
</dbReference>
<dbReference type="Pfam" id="PF17765">
    <property type="entry name" value="MLTR_LBD"/>
    <property type="match status" value="1"/>
</dbReference>
<dbReference type="InterPro" id="IPR010982">
    <property type="entry name" value="Lambda_DNA-bd_dom_sf"/>
</dbReference>
<proteinExistence type="predicted"/>
<dbReference type="RefSeq" id="WP_380586362.1">
    <property type="nucleotide sequence ID" value="NZ_JBHSQJ010000097.1"/>
</dbReference>
<dbReference type="Proteomes" id="UP001596174">
    <property type="component" value="Unassembled WGS sequence"/>
</dbReference>
<dbReference type="SMART" id="SM00530">
    <property type="entry name" value="HTH_XRE"/>
    <property type="match status" value="1"/>
</dbReference>
<reference evidence="3" key="1">
    <citation type="journal article" date="2019" name="Int. J. Syst. Evol. Microbiol.">
        <title>The Global Catalogue of Microorganisms (GCM) 10K type strain sequencing project: providing services to taxonomists for standard genome sequencing and annotation.</title>
        <authorList>
            <consortium name="The Broad Institute Genomics Platform"/>
            <consortium name="The Broad Institute Genome Sequencing Center for Infectious Disease"/>
            <person name="Wu L."/>
            <person name="Ma J."/>
        </authorList>
    </citation>
    <scope>NUCLEOTIDE SEQUENCE [LARGE SCALE GENOMIC DNA]</scope>
    <source>
        <strain evidence="3">JCM 4816</strain>
    </source>
</reference>
<dbReference type="Pfam" id="PF13560">
    <property type="entry name" value="HTH_31"/>
    <property type="match status" value="1"/>
</dbReference>
<name>A0ABW1G8V9_9ACTN</name>
<dbReference type="CDD" id="cd00093">
    <property type="entry name" value="HTH_XRE"/>
    <property type="match status" value="1"/>
</dbReference>
<dbReference type="Gene3D" id="3.30.450.180">
    <property type="match status" value="1"/>
</dbReference>
<comment type="caution">
    <text evidence="2">The sequence shown here is derived from an EMBL/GenBank/DDBJ whole genome shotgun (WGS) entry which is preliminary data.</text>
</comment>
<keyword evidence="3" id="KW-1185">Reference proteome</keyword>
<dbReference type="PANTHER" id="PTHR35010:SF2">
    <property type="entry name" value="BLL4672 PROTEIN"/>
    <property type="match status" value="1"/>
</dbReference>
<dbReference type="InterPro" id="IPR041413">
    <property type="entry name" value="MLTR_LBD"/>
</dbReference>
<dbReference type="PANTHER" id="PTHR35010">
    <property type="entry name" value="BLL4672 PROTEIN-RELATED"/>
    <property type="match status" value="1"/>
</dbReference>
<dbReference type="InterPro" id="IPR001387">
    <property type="entry name" value="Cro/C1-type_HTH"/>
</dbReference>
<gene>
    <name evidence="2" type="ORF">ACFP3V_22585</name>
</gene>
<organism evidence="2 3">
    <name type="scientific">Streptacidiphilus monticola</name>
    <dbReference type="NCBI Taxonomy" id="2161674"/>
    <lineage>
        <taxon>Bacteria</taxon>
        <taxon>Bacillati</taxon>
        <taxon>Actinomycetota</taxon>
        <taxon>Actinomycetes</taxon>
        <taxon>Kitasatosporales</taxon>
        <taxon>Streptomycetaceae</taxon>
        <taxon>Streptacidiphilus</taxon>
    </lineage>
</organism>
<evidence type="ECO:0000313" key="3">
    <source>
        <dbReference type="Proteomes" id="UP001596174"/>
    </source>
</evidence>
<evidence type="ECO:0000259" key="1">
    <source>
        <dbReference type="SMART" id="SM00530"/>
    </source>
</evidence>
<dbReference type="SUPFAM" id="SSF47413">
    <property type="entry name" value="lambda repressor-like DNA-binding domains"/>
    <property type="match status" value="1"/>
</dbReference>
<sequence length="283" mass="32203">MTTSAPRRTELAAFLRNRRSRITPEELGLPPGPRRRTPGLRREEVALHAGVGVTWYTWLEQGRPINASAQVLDAIGRTLRLDSTELRHLYRLAEVPGLPEPEPTAKLEPVVQAVLDDFASFPACVITPRFDVLAWNRPYEALWPRIRTRTEHNLMWLAFTIPACCSSFVNRDEELPALVAAFRTEYGRHLGDPEWERFVTDLSDASEDFARLWRMQDVACHATRQKRHRHPAVGEVTLLVSQFAIAASPGCELLVYVPEDPGSRTRVQWLLDHPDAPAWSHEH</sequence>
<dbReference type="EMBL" id="JBHSQJ010000097">
    <property type="protein sequence ID" value="MFC5909992.1"/>
    <property type="molecule type" value="Genomic_DNA"/>
</dbReference>
<protein>
    <submittedName>
        <fullName evidence="2">Helix-turn-helix transcriptional regulator</fullName>
    </submittedName>
</protein>